<accession>A0ABD2BVW9</accession>
<evidence type="ECO:0000256" key="4">
    <source>
        <dbReference type="ARBA" id="ARBA00010617"/>
    </source>
</evidence>
<dbReference type="InterPro" id="IPR001128">
    <property type="entry name" value="Cyt_P450"/>
</dbReference>
<dbReference type="GO" id="GO:0004497">
    <property type="term" value="F:monooxygenase activity"/>
    <property type="evidence" value="ECO:0007669"/>
    <property type="project" value="UniProtKB-KW"/>
</dbReference>
<evidence type="ECO:0000313" key="14">
    <source>
        <dbReference type="EMBL" id="KAL2736911.1"/>
    </source>
</evidence>
<dbReference type="SUPFAM" id="SSF48264">
    <property type="entry name" value="Cytochrome P450"/>
    <property type="match status" value="1"/>
</dbReference>
<dbReference type="Proteomes" id="UP001607302">
    <property type="component" value="Unassembled WGS sequence"/>
</dbReference>
<reference evidence="14 15" key="1">
    <citation type="journal article" date="2024" name="Ann. Entomol. Soc. Am.">
        <title>Genomic analyses of the southern and eastern yellowjacket wasps (Hymenoptera: Vespidae) reveal evolutionary signatures of social life.</title>
        <authorList>
            <person name="Catto M.A."/>
            <person name="Caine P.B."/>
            <person name="Orr S.E."/>
            <person name="Hunt B.G."/>
            <person name="Goodisman M.A.D."/>
        </authorList>
    </citation>
    <scope>NUCLEOTIDE SEQUENCE [LARGE SCALE GENOMIC DNA]</scope>
    <source>
        <strain evidence="14">233</strain>
        <tissue evidence="14">Head and thorax</tissue>
    </source>
</reference>
<keyword evidence="15" id="KW-1185">Reference proteome</keyword>
<sequence length="326" mass="37643">MLELLKEFLDPFLLIGLFFGILYFYFTATFNFWENLCVPFKKPTVLVGNFGPLLLFRKSQPEGVKEMYEWFKNERFFGVFRVRSPILILRDPDLVKSICVKDFVCFANRGIPTNNSQDPLSGHLFNLEGRKWKGLRSKLTPTFSSGKLKRMFYLLAECSEEFRKLINKACEGKTAVEVRELAAKFTIDVIGSCAFGIQINALTDEDSEFHRAAKKLSRPSYKATLWRMLRTAMPKLYKFLSVQVIDPEVTMFFKNVVSQMIKQRESCDQRRHDFMDLLVELKNKGSLENEIGSVSQTLNEEDVQAAKEIGKSNNDDKRILCCNALR</sequence>
<evidence type="ECO:0000256" key="9">
    <source>
        <dbReference type="ARBA" id="ARBA00023002"/>
    </source>
</evidence>
<comment type="caution">
    <text evidence="14">The sequence shown here is derived from an EMBL/GenBank/DDBJ whole genome shotgun (WGS) entry which is preliminary data.</text>
</comment>
<dbReference type="GO" id="GO:0005789">
    <property type="term" value="C:endoplasmic reticulum membrane"/>
    <property type="evidence" value="ECO:0007669"/>
    <property type="project" value="UniProtKB-SubCell"/>
</dbReference>
<evidence type="ECO:0000256" key="6">
    <source>
        <dbReference type="ARBA" id="ARBA00022723"/>
    </source>
</evidence>
<dbReference type="AlphaFoldDB" id="A0ABD2BVW9"/>
<keyword evidence="8" id="KW-0492">Microsome</keyword>
<keyword evidence="10" id="KW-0408">Iron</keyword>
<keyword evidence="5" id="KW-0349">Heme</keyword>
<dbReference type="Gene3D" id="1.10.630.10">
    <property type="entry name" value="Cytochrome P450"/>
    <property type="match status" value="1"/>
</dbReference>
<evidence type="ECO:0000256" key="1">
    <source>
        <dbReference type="ARBA" id="ARBA00001971"/>
    </source>
</evidence>
<evidence type="ECO:0000256" key="11">
    <source>
        <dbReference type="ARBA" id="ARBA00023033"/>
    </source>
</evidence>
<proteinExistence type="inferred from homology"/>
<keyword evidence="6" id="KW-0479">Metal-binding</keyword>
<keyword evidence="11" id="KW-0503">Monooxygenase</keyword>
<evidence type="ECO:0000256" key="3">
    <source>
        <dbReference type="ARBA" id="ARBA00004406"/>
    </source>
</evidence>
<name>A0ABD2BVW9_VESSQ</name>
<dbReference type="Pfam" id="PF00067">
    <property type="entry name" value="p450"/>
    <property type="match status" value="1"/>
</dbReference>
<dbReference type="GO" id="GO:0046872">
    <property type="term" value="F:metal ion binding"/>
    <property type="evidence" value="ECO:0007669"/>
    <property type="project" value="UniProtKB-KW"/>
</dbReference>
<evidence type="ECO:0000256" key="2">
    <source>
        <dbReference type="ARBA" id="ARBA00004174"/>
    </source>
</evidence>
<comment type="subcellular location">
    <subcellularLocation>
        <location evidence="3">Endoplasmic reticulum membrane</location>
        <topology evidence="3">Peripheral membrane protein</topology>
    </subcellularLocation>
    <subcellularLocation>
        <location evidence="2">Microsome membrane</location>
        <topology evidence="2">Peripheral membrane protein</topology>
    </subcellularLocation>
</comment>
<evidence type="ECO:0000256" key="5">
    <source>
        <dbReference type="ARBA" id="ARBA00022617"/>
    </source>
</evidence>
<dbReference type="InterPro" id="IPR036396">
    <property type="entry name" value="Cyt_P450_sf"/>
</dbReference>
<keyword evidence="13" id="KW-0812">Transmembrane</keyword>
<keyword evidence="7" id="KW-0256">Endoplasmic reticulum</keyword>
<comment type="similarity">
    <text evidence="4">Belongs to the cytochrome P450 family.</text>
</comment>
<evidence type="ECO:0000256" key="13">
    <source>
        <dbReference type="SAM" id="Phobius"/>
    </source>
</evidence>
<evidence type="ECO:0000256" key="8">
    <source>
        <dbReference type="ARBA" id="ARBA00022848"/>
    </source>
</evidence>
<gene>
    <name evidence="14" type="ORF">V1478_002290</name>
</gene>
<dbReference type="InterPro" id="IPR050476">
    <property type="entry name" value="Insect_CytP450_Detox"/>
</dbReference>
<keyword evidence="9" id="KW-0560">Oxidoreductase</keyword>
<keyword evidence="12 13" id="KW-0472">Membrane</keyword>
<dbReference type="PANTHER" id="PTHR24292">
    <property type="entry name" value="CYTOCHROME P450"/>
    <property type="match status" value="1"/>
</dbReference>
<comment type="cofactor">
    <cofactor evidence="1">
        <name>heme</name>
        <dbReference type="ChEBI" id="CHEBI:30413"/>
    </cofactor>
</comment>
<protein>
    <submittedName>
        <fullName evidence="14">Cytochrome P450 6a13 isoform X5</fullName>
    </submittedName>
</protein>
<dbReference type="InterPro" id="IPR002402">
    <property type="entry name" value="Cyt_P450_E_grp-II"/>
</dbReference>
<keyword evidence="13" id="KW-1133">Transmembrane helix</keyword>
<evidence type="ECO:0000256" key="7">
    <source>
        <dbReference type="ARBA" id="ARBA00022824"/>
    </source>
</evidence>
<evidence type="ECO:0000313" key="15">
    <source>
        <dbReference type="Proteomes" id="UP001607302"/>
    </source>
</evidence>
<organism evidence="14 15">
    <name type="scientific">Vespula squamosa</name>
    <name type="common">Southern yellow jacket</name>
    <name type="synonym">Wasp</name>
    <dbReference type="NCBI Taxonomy" id="30214"/>
    <lineage>
        <taxon>Eukaryota</taxon>
        <taxon>Metazoa</taxon>
        <taxon>Ecdysozoa</taxon>
        <taxon>Arthropoda</taxon>
        <taxon>Hexapoda</taxon>
        <taxon>Insecta</taxon>
        <taxon>Pterygota</taxon>
        <taxon>Neoptera</taxon>
        <taxon>Endopterygota</taxon>
        <taxon>Hymenoptera</taxon>
        <taxon>Apocrita</taxon>
        <taxon>Aculeata</taxon>
        <taxon>Vespoidea</taxon>
        <taxon>Vespidae</taxon>
        <taxon>Vespinae</taxon>
        <taxon>Vespula</taxon>
    </lineage>
</organism>
<dbReference type="PRINTS" id="PR00464">
    <property type="entry name" value="EP450II"/>
</dbReference>
<feature type="transmembrane region" description="Helical" evidence="13">
    <location>
        <begin position="12"/>
        <end position="33"/>
    </location>
</feature>
<evidence type="ECO:0000256" key="12">
    <source>
        <dbReference type="ARBA" id="ARBA00023136"/>
    </source>
</evidence>
<dbReference type="EMBL" id="JAUDFV010000043">
    <property type="protein sequence ID" value="KAL2736911.1"/>
    <property type="molecule type" value="Genomic_DNA"/>
</dbReference>
<dbReference type="PANTHER" id="PTHR24292:SF54">
    <property type="entry name" value="CYP9F3-RELATED"/>
    <property type="match status" value="1"/>
</dbReference>
<evidence type="ECO:0000256" key="10">
    <source>
        <dbReference type="ARBA" id="ARBA00023004"/>
    </source>
</evidence>